<dbReference type="Gene3D" id="3.30.70.1440">
    <property type="entry name" value="Multidrug efflux transporter AcrB pore domain"/>
    <property type="match status" value="1"/>
</dbReference>
<dbReference type="SUPFAM" id="SSF82866">
    <property type="entry name" value="Multidrug efflux transporter AcrB transmembrane domain"/>
    <property type="match status" value="2"/>
</dbReference>
<dbReference type="GO" id="GO:0042910">
    <property type="term" value="F:xenobiotic transmembrane transporter activity"/>
    <property type="evidence" value="ECO:0007669"/>
    <property type="project" value="TreeGrafter"/>
</dbReference>
<keyword evidence="4" id="KW-1003">Cell membrane</keyword>
<feature type="transmembrane region" description="Helical" evidence="9">
    <location>
        <begin position="915"/>
        <end position="936"/>
    </location>
</feature>
<protein>
    <recommendedName>
        <fullName evidence="9">Efflux pump membrane transporter</fullName>
    </recommendedName>
</protein>
<comment type="similarity">
    <text evidence="2 9">Belongs to the resistance-nodulation-cell division (RND) (TC 2.A.6) family.</text>
</comment>
<keyword evidence="5 9" id="KW-0997">Cell inner membrane</keyword>
<feature type="transmembrane region" description="Helical" evidence="9">
    <location>
        <begin position="470"/>
        <end position="493"/>
    </location>
</feature>
<name>A0A7T8CLY7_ENTAG</name>
<feature type="transmembrane region" description="Helical" evidence="9">
    <location>
        <begin position="365"/>
        <end position="386"/>
    </location>
</feature>
<dbReference type="SUPFAM" id="SSF82693">
    <property type="entry name" value="Multidrug efflux transporter AcrB pore domain, PN1, PN2, PC1 and PC2 subdomains"/>
    <property type="match status" value="3"/>
</dbReference>
<dbReference type="PANTHER" id="PTHR32063:SF13">
    <property type="entry name" value="MULTIDRUG EFFLUX PUMP SUBUNIT ACRB-RELATED"/>
    <property type="match status" value="1"/>
</dbReference>
<dbReference type="EMBL" id="MT711882">
    <property type="protein sequence ID" value="QQO51901.1"/>
    <property type="molecule type" value="Genomic_DNA"/>
</dbReference>
<evidence type="ECO:0000313" key="10">
    <source>
        <dbReference type="EMBL" id="QQO51901.1"/>
    </source>
</evidence>
<dbReference type="GO" id="GO:0015562">
    <property type="term" value="F:efflux transmembrane transporter activity"/>
    <property type="evidence" value="ECO:0007669"/>
    <property type="project" value="InterPro"/>
</dbReference>
<keyword evidence="7 9" id="KW-1133">Transmembrane helix</keyword>
<evidence type="ECO:0000256" key="5">
    <source>
        <dbReference type="ARBA" id="ARBA00022519"/>
    </source>
</evidence>
<dbReference type="Gene3D" id="3.30.70.1430">
    <property type="entry name" value="Multidrug efflux transporter AcrB pore domain"/>
    <property type="match status" value="2"/>
</dbReference>
<evidence type="ECO:0000256" key="4">
    <source>
        <dbReference type="ARBA" id="ARBA00022475"/>
    </source>
</evidence>
<evidence type="ECO:0000256" key="2">
    <source>
        <dbReference type="ARBA" id="ARBA00010942"/>
    </source>
</evidence>
<proteinExistence type="inferred from homology"/>
<reference evidence="10" key="1">
    <citation type="journal article" date="2020" name="Front. Genet.">
        <title>The Integration of Genome Mining, Comparative Genomics, and Functional Genetics for Biosynthetic Gene Cluster Identification.</title>
        <authorList>
            <person name="Williams A.N."/>
            <person name="Sorout N."/>
            <person name="Cameron A.J."/>
            <person name="Stavrinides J."/>
        </authorList>
    </citation>
    <scope>NUCLEOTIDE SEQUENCE</scope>
    <source>
        <strain evidence="10">B025670</strain>
    </source>
</reference>
<dbReference type="Gene3D" id="1.20.1640.10">
    <property type="entry name" value="Multidrug efflux transporter AcrB transmembrane domain"/>
    <property type="match status" value="2"/>
</dbReference>
<dbReference type="InterPro" id="IPR001036">
    <property type="entry name" value="Acrflvin-R"/>
</dbReference>
<dbReference type="Gene3D" id="3.30.2090.10">
    <property type="entry name" value="Multidrug efflux transporter AcrB TolC docking domain, DN and DC subdomains"/>
    <property type="match status" value="2"/>
</dbReference>
<comment type="subcellular location">
    <subcellularLocation>
        <location evidence="1 9">Cell inner membrane</location>
        <topology evidence="1 9">Multi-pass membrane protein</topology>
    </subcellularLocation>
</comment>
<sequence>MMKALLARPILVVVSCFAIILFSLIAIKKMPVALFPLITPPTIEVTAVSIGADARMAEDTVTQVLEENMTNLDNMMFINSATDNSGHITITLTFAPQTNMDIAQVQVQKSVQQATPRLPTDTVKQGIKITNSSGSWMMIVGFAAEDPAISQVDISDYINNNVIDRIRMIDGVGSVALFGTEHAWRIWLDPFKLQSYKLTVNDVKRAIANKTAMIATGQLGGLPSTTWAVMSYPLVYSDHSTNRHDLGNIVLSGNQQGAMVHLRDVARVEYGSESYNVGVHLNGQPATGIGIKLKPGANALKTGQLIFSFISSLKRSIPAGVVISYPWNSVPYVKMSLNALGVTMCEAVAITVIILFIFFRTNPLIFIPALVIPLVLLATVSILFVLGFSLNLLTLFGLILAIGIIVDDSIVIIDKVDALAVRERLPLDLAIVRATREIAPLLLAITLVLTTIFLPMLFTHNSAGVIYQQFAASMIIAIVLSLLVSLLLVPVLLNILPWHQTHAPRQQHLLAWLSLRISAIVARMLQQRFLYGALLLVLFMLVVLGWFYLPASFVPDEDQGSMMVMVKLPPGSSEENTARVMRRVSNYYLTQERSRVKDVFTVSGMGFNSLGQNMGFVFVSLKDWEKRSGEQDSVQAVIQRSRRYFSTIPDAFILAFNNPPIPGLGSASGFAFELVDEENLGHEALLKARNQLLWMMYREPELFSAVRPAGEEDEPVEKLSIKNLIALSSGVKIEDITSTIQTAMSGSWIAQTSQQGHNKKIIVMGDARWRMLPQNIGQWYVRNSNNQMVPVSTLTDLHWGKAAKLLERYNGFPAIELLGEATEGHTTGEAMQRINQLAHTLPAGIVLQWTSQSLQEQQAGQHILELILLSLLVIWLALAALYESWKTPLIVLLCAPLGVSGVLLTAWISRAENDIYLHLSVLVTMGLTIRNAVMLVDEMNRLSARKGYNICDVIQLALDNRVRPVLMTSIAFISGVIPLAISNNVGKHAQNNLGILLIGGLFSSSSFIFYYAPFLYFCVVGKKKRSI</sequence>
<evidence type="ECO:0000256" key="9">
    <source>
        <dbReference type="RuleBase" id="RU364070"/>
    </source>
</evidence>
<dbReference type="NCBIfam" id="TIGR00915">
    <property type="entry name" value="2A0602"/>
    <property type="match status" value="1"/>
</dbReference>
<evidence type="ECO:0000256" key="1">
    <source>
        <dbReference type="ARBA" id="ARBA00004429"/>
    </source>
</evidence>
<feature type="transmembrane region" description="Helical" evidence="9">
    <location>
        <begin position="863"/>
        <end position="882"/>
    </location>
</feature>
<feature type="transmembrane region" description="Helical" evidence="9">
    <location>
        <begin position="6"/>
        <end position="27"/>
    </location>
</feature>
<dbReference type="SUPFAM" id="SSF82714">
    <property type="entry name" value="Multidrug efflux transporter AcrB TolC docking domain, DN and DC subdomains"/>
    <property type="match status" value="2"/>
</dbReference>
<feature type="transmembrane region" description="Helical" evidence="9">
    <location>
        <begin position="529"/>
        <end position="549"/>
    </location>
</feature>
<organism evidence="10">
    <name type="scientific">Enterobacter agglomerans</name>
    <name type="common">Erwinia herbicola</name>
    <name type="synonym">Pantoea agglomerans</name>
    <dbReference type="NCBI Taxonomy" id="549"/>
    <lineage>
        <taxon>Bacteria</taxon>
        <taxon>Pseudomonadati</taxon>
        <taxon>Pseudomonadota</taxon>
        <taxon>Gammaproteobacteria</taxon>
        <taxon>Enterobacterales</taxon>
        <taxon>Erwiniaceae</taxon>
        <taxon>Pantoea</taxon>
        <taxon>Pantoea agglomerans group</taxon>
    </lineage>
</organism>
<feature type="transmembrane region" description="Helical" evidence="9">
    <location>
        <begin position="438"/>
        <end position="458"/>
    </location>
</feature>
<keyword evidence="8 9" id="KW-0472">Membrane</keyword>
<evidence type="ECO:0000256" key="7">
    <source>
        <dbReference type="ARBA" id="ARBA00022989"/>
    </source>
</evidence>
<keyword evidence="6 9" id="KW-0812">Transmembrane</keyword>
<evidence type="ECO:0000256" key="6">
    <source>
        <dbReference type="ARBA" id="ARBA00022692"/>
    </source>
</evidence>
<dbReference type="PANTHER" id="PTHR32063">
    <property type="match status" value="1"/>
</dbReference>
<feature type="transmembrane region" description="Helical" evidence="9">
    <location>
        <begin position="993"/>
        <end position="1019"/>
    </location>
</feature>
<feature type="transmembrane region" description="Helical" evidence="9">
    <location>
        <begin position="964"/>
        <end position="981"/>
    </location>
</feature>
<dbReference type="Gene3D" id="3.30.70.1320">
    <property type="entry name" value="Multidrug efflux transporter AcrB pore domain like"/>
    <property type="match status" value="1"/>
</dbReference>
<dbReference type="InterPro" id="IPR027463">
    <property type="entry name" value="AcrB_DN_DC_subdom"/>
</dbReference>
<accession>A0A7T8CLY7</accession>
<dbReference type="PRINTS" id="PR00702">
    <property type="entry name" value="ACRIFLAVINRP"/>
</dbReference>
<dbReference type="InterPro" id="IPR004764">
    <property type="entry name" value="MdtF-like"/>
</dbReference>
<feature type="transmembrane region" description="Helical" evidence="9">
    <location>
        <begin position="393"/>
        <end position="413"/>
    </location>
</feature>
<dbReference type="FunFam" id="3.30.70.1430:FF:000002">
    <property type="entry name" value="Efflux pump membrane transporter"/>
    <property type="match status" value="1"/>
</dbReference>
<gene>
    <name evidence="10" type="ORF">675_7</name>
</gene>
<dbReference type="GO" id="GO:0005886">
    <property type="term" value="C:plasma membrane"/>
    <property type="evidence" value="ECO:0007669"/>
    <property type="project" value="UniProtKB-SubCell"/>
</dbReference>
<dbReference type="AlphaFoldDB" id="A0A7T8CLY7"/>
<dbReference type="GO" id="GO:0009636">
    <property type="term" value="P:response to toxic substance"/>
    <property type="evidence" value="ECO:0007669"/>
    <property type="project" value="UniProtKB-ARBA"/>
</dbReference>
<evidence type="ECO:0000256" key="3">
    <source>
        <dbReference type="ARBA" id="ARBA00022448"/>
    </source>
</evidence>
<feature type="transmembrane region" description="Helical" evidence="9">
    <location>
        <begin position="889"/>
        <end position="909"/>
    </location>
</feature>
<feature type="transmembrane region" description="Helical" evidence="9">
    <location>
        <begin position="337"/>
        <end position="359"/>
    </location>
</feature>
<evidence type="ECO:0000256" key="8">
    <source>
        <dbReference type="ARBA" id="ARBA00023136"/>
    </source>
</evidence>
<dbReference type="Pfam" id="PF00873">
    <property type="entry name" value="ACR_tran"/>
    <property type="match status" value="1"/>
</dbReference>
<keyword evidence="3 9" id="KW-0813">Transport</keyword>